<organism evidence="1 2">
    <name type="scientific">Dysosmobacter segnis</name>
    <dbReference type="NCBI Taxonomy" id="2763042"/>
    <lineage>
        <taxon>Bacteria</taxon>
        <taxon>Bacillati</taxon>
        <taxon>Bacillota</taxon>
        <taxon>Clostridia</taxon>
        <taxon>Eubacteriales</taxon>
        <taxon>Oscillospiraceae</taxon>
        <taxon>Dysosmobacter</taxon>
    </lineage>
</organism>
<protein>
    <submittedName>
        <fullName evidence="1">Helix-turn-helix domain-containing protein</fullName>
    </submittedName>
</protein>
<comment type="caution">
    <text evidence="1">The sequence shown here is derived from an EMBL/GenBank/DDBJ whole genome shotgun (WGS) entry which is preliminary data.</text>
</comment>
<dbReference type="AlphaFoldDB" id="A0A923S7F0"/>
<name>A0A923S7F0_9FIRM</name>
<reference evidence="1" key="1">
    <citation type="submission" date="2020-08" db="EMBL/GenBank/DDBJ databases">
        <title>Genome public.</title>
        <authorList>
            <person name="Liu C."/>
            <person name="Sun Q."/>
        </authorList>
    </citation>
    <scope>NUCLEOTIDE SEQUENCE</scope>
    <source>
        <strain evidence="1">BX15</strain>
    </source>
</reference>
<sequence length="236" mass="27146">MRLGLSERVAIEAGIYRRDSLTKIAKDTGISRKSLSKEIRQNRTLAPAAKFNGKDCRFAAECTRQCVCGDFLCRQECVFCRKIDCRTLCPAYSPLSCMRIQSPPYVCNVCQLRRDCVCDRAYYVATQAHAVAMRRYSESRSKPQTHGDELAALDKLVTPLIKKGQPLTHIYSTHRDKIPVSERTLYRYIDAGMLGVGNLDLRRKVSYRQRRKQKKAIDTITNKKFRETRTYEDFLA</sequence>
<evidence type="ECO:0000313" key="2">
    <source>
        <dbReference type="Proteomes" id="UP000620327"/>
    </source>
</evidence>
<evidence type="ECO:0000313" key="1">
    <source>
        <dbReference type="EMBL" id="MBC5770600.1"/>
    </source>
</evidence>
<dbReference type="Proteomes" id="UP000620327">
    <property type="component" value="Unassembled WGS sequence"/>
</dbReference>
<keyword evidence="2" id="KW-1185">Reference proteome</keyword>
<gene>
    <name evidence="1" type="ORF">H8Z83_09745</name>
</gene>
<dbReference type="RefSeq" id="WP_187014847.1">
    <property type="nucleotide sequence ID" value="NZ_JACOQI010000008.1"/>
</dbReference>
<accession>A0A923S7F0</accession>
<proteinExistence type="predicted"/>
<dbReference type="EMBL" id="JACOQI010000008">
    <property type="protein sequence ID" value="MBC5770600.1"/>
    <property type="molecule type" value="Genomic_DNA"/>
</dbReference>